<reference evidence="1 2" key="1">
    <citation type="submission" date="2017-06" db="EMBL/GenBank/DDBJ databases">
        <authorList>
            <person name="Kim H.J."/>
            <person name="Triplett B.A."/>
        </authorList>
    </citation>
    <scope>NUCLEOTIDE SEQUENCE [LARGE SCALE GENOMIC DNA]</scope>
    <source>
        <strain evidence="1 2">CGMCC 4.5593</strain>
    </source>
</reference>
<sequence length="154" mass="16468">MDDDGLSRWFSGLDLGWLGPASERLTAAVSALPETVVIDGATVRIGTFLNRNFMPISPPDGKPMLAGVRVRADPAVLPSLRAELIAVICGAEVWVSHLVEETARIPDGSEFEAVGRNGPKWKPGQPADVVVCLRDGVAGRHLVRVPHQVISRSS</sequence>
<evidence type="ECO:0000313" key="2">
    <source>
        <dbReference type="Proteomes" id="UP000198362"/>
    </source>
</evidence>
<accession>A0A239NVN5</accession>
<protein>
    <submittedName>
        <fullName evidence="1">Uncharacterized protein</fullName>
    </submittedName>
</protein>
<dbReference type="RefSeq" id="WP_089252996.1">
    <property type="nucleotide sequence ID" value="NZ_FZPH01000011.1"/>
</dbReference>
<dbReference type="AlphaFoldDB" id="A0A239NVN5"/>
<organism evidence="1 2">
    <name type="scientific">Asanoa hainanensis</name>
    <dbReference type="NCBI Taxonomy" id="560556"/>
    <lineage>
        <taxon>Bacteria</taxon>
        <taxon>Bacillati</taxon>
        <taxon>Actinomycetota</taxon>
        <taxon>Actinomycetes</taxon>
        <taxon>Micromonosporales</taxon>
        <taxon>Micromonosporaceae</taxon>
        <taxon>Asanoa</taxon>
    </lineage>
</organism>
<keyword evidence="2" id="KW-1185">Reference proteome</keyword>
<gene>
    <name evidence="1" type="ORF">SAMN05421812_11191</name>
</gene>
<dbReference type="OrthoDB" id="5195105at2"/>
<name>A0A239NVN5_9ACTN</name>
<evidence type="ECO:0000313" key="1">
    <source>
        <dbReference type="EMBL" id="SNT58937.1"/>
    </source>
</evidence>
<dbReference type="EMBL" id="FZPH01000011">
    <property type="protein sequence ID" value="SNT58937.1"/>
    <property type="molecule type" value="Genomic_DNA"/>
</dbReference>
<proteinExistence type="predicted"/>
<dbReference type="Proteomes" id="UP000198362">
    <property type="component" value="Unassembled WGS sequence"/>
</dbReference>